<evidence type="ECO:0000256" key="3">
    <source>
        <dbReference type="ARBA" id="ARBA00012954"/>
    </source>
</evidence>
<reference evidence="14 15" key="1">
    <citation type="submission" date="2016-11" db="EMBL/GenBank/DDBJ databases">
        <authorList>
            <person name="Jaros S."/>
            <person name="Januszkiewicz K."/>
            <person name="Wedrychowicz H."/>
        </authorList>
    </citation>
    <scope>NUCLEOTIDE SEQUENCE [LARGE SCALE GENOMIC DNA]</scope>
    <source>
        <strain evidence="14 15">DSM 25660</strain>
    </source>
</reference>
<feature type="binding site" evidence="11">
    <location>
        <position position="261"/>
    </location>
    <ligand>
        <name>substrate</name>
    </ligand>
</feature>
<feature type="binding site" evidence="12">
    <location>
        <begin position="277"/>
        <end position="280"/>
    </location>
    <ligand>
        <name>NAD(+)</name>
        <dbReference type="ChEBI" id="CHEBI:57540"/>
    </ligand>
</feature>
<evidence type="ECO:0000256" key="4">
    <source>
        <dbReference type="ARBA" id="ARBA00015132"/>
    </source>
</evidence>
<dbReference type="PIRSF" id="PIRSF000124">
    <property type="entry name" value="UDPglc_GDPman_dh"/>
    <property type="match status" value="1"/>
</dbReference>
<dbReference type="PANTHER" id="PTHR11374">
    <property type="entry name" value="UDP-GLUCOSE DEHYDROGENASE/UDP-MANNAC DEHYDROGENASE"/>
    <property type="match status" value="1"/>
</dbReference>
<evidence type="ECO:0000256" key="7">
    <source>
        <dbReference type="ARBA" id="ARBA00047473"/>
    </source>
</evidence>
<feature type="binding site" evidence="12">
    <location>
        <position position="347"/>
    </location>
    <ligand>
        <name>NAD(+)</name>
        <dbReference type="ChEBI" id="CHEBI:57540"/>
    </ligand>
</feature>
<dbReference type="NCBIfam" id="TIGR03026">
    <property type="entry name" value="NDP-sugDHase"/>
    <property type="match status" value="1"/>
</dbReference>
<dbReference type="SUPFAM" id="SSF52413">
    <property type="entry name" value="UDP-glucose/GDP-mannose dehydrogenase C-terminal domain"/>
    <property type="match status" value="1"/>
</dbReference>
<dbReference type="SMART" id="SM00984">
    <property type="entry name" value="UDPG_MGDP_dh_C"/>
    <property type="match status" value="1"/>
</dbReference>
<proteinExistence type="inferred from homology"/>
<dbReference type="InterPro" id="IPR008927">
    <property type="entry name" value="6-PGluconate_DH-like_C_sf"/>
</dbReference>
<feature type="binding site" evidence="12">
    <location>
        <position position="166"/>
    </location>
    <ligand>
        <name>NAD(+)</name>
        <dbReference type="ChEBI" id="CHEBI:57540"/>
    </ligand>
</feature>
<dbReference type="EMBL" id="FQVQ01000002">
    <property type="protein sequence ID" value="SHE91499.1"/>
    <property type="molecule type" value="Genomic_DNA"/>
</dbReference>
<evidence type="ECO:0000256" key="5">
    <source>
        <dbReference type="ARBA" id="ARBA00023002"/>
    </source>
</evidence>
<evidence type="ECO:0000256" key="1">
    <source>
        <dbReference type="ARBA" id="ARBA00004701"/>
    </source>
</evidence>
<sequence length="463" mass="50802">MKISHICCIGAGYVGGPTMAVIANKCPHIKVTVVDLNAERIARWNDDNVENIPVYEPGLSTIVAASRGKNLFFSTEVDKAIDEAQMIFISVNTPTKTYGTGKGMAADLKYIELCARQIARVATTDKIVVEKSTLPVRTAEALKSILDNTGNGVQYQILSNPEFLAEGTAVEDLLAPDRVLIGGGTDEAGQKAIQALVDIYANWVPKERILTTNVWSSELSKLTANAFLAQRVSSINAISELCEKTGANVNEVARAIGMDSRIGSKFLKASVGFGGSCFQKDILNLVYIAKSYGLQEVADYWEQVIQLNDHQKNRFARNIVSTLYNTISGKKIAFLGWAFKKDTNDTRESAAIYVADALMQEQAQIAVYDPKVEHPQVLSDLNYLETRDAASNAALVTSIGDPYAACHEAHAIAIMTEWDEFKTYDWQKIYDSMLKPAFIFDGRNILDAEAMRVIGFHYQGIGS</sequence>
<feature type="binding site" evidence="11">
    <location>
        <begin position="268"/>
        <end position="274"/>
    </location>
    <ligand>
        <name>substrate</name>
    </ligand>
</feature>
<dbReference type="GO" id="GO:0051287">
    <property type="term" value="F:NAD binding"/>
    <property type="evidence" value="ECO:0007669"/>
    <property type="project" value="InterPro"/>
</dbReference>
<keyword evidence="6 12" id="KW-0520">NAD</keyword>
<feature type="binding site" evidence="11">
    <location>
        <begin position="339"/>
        <end position="340"/>
    </location>
    <ligand>
        <name>substrate</name>
    </ligand>
</feature>
<name>A0A1M4XD45_9FLAO</name>
<dbReference type="Pfam" id="PF03721">
    <property type="entry name" value="UDPG_MGDP_dh_N"/>
    <property type="match status" value="1"/>
</dbReference>
<keyword evidence="5" id="KW-0560">Oxidoreductase</keyword>
<feature type="binding site" evidence="12">
    <location>
        <position position="35"/>
    </location>
    <ligand>
        <name>NAD(+)</name>
        <dbReference type="ChEBI" id="CHEBI:57540"/>
    </ligand>
</feature>
<feature type="binding site" evidence="11">
    <location>
        <begin position="162"/>
        <end position="166"/>
    </location>
    <ligand>
        <name>substrate</name>
    </ligand>
</feature>
<dbReference type="FunFam" id="3.40.50.720:FF:000114">
    <property type="entry name" value="UDP-glucose 6-dehydrogenase"/>
    <property type="match status" value="1"/>
</dbReference>
<dbReference type="InterPro" id="IPR017476">
    <property type="entry name" value="UDP-Glc/GDP-Man"/>
</dbReference>
<evidence type="ECO:0000256" key="6">
    <source>
        <dbReference type="ARBA" id="ARBA00023027"/>
    </source>
</evidence>
<feature type="domain" description="UDP-glucose/GDP-mannose dehydrogenase C-terminal" evidence="13">
    <location>
        <begin position="333"/>
        <end position="448"/>
    </location>
</feature>
<accession>A0A1M4XD45</accession>
<protein>
    <recommendedName>
        <fullName evidence="4">UDP-glucose 6-dehydrogenase</fullName>
        <ecNumber evidence="3">1.1.1.22</ecNumber>
    </recommendedName>
</protein>
<feature type="binding site" evidence="12">
    <location>
        <begin position="10"/>
        <end position="15"/>
    </location>
    <ligand>
        <name>NAD(+)</name>
        <dbReference type="ChEBI" id="CHEBI:57540"/>
    </ligand>
</feature>
<dbReference type="GO" id="GO:0003979">
    <property type="term" value="F:UDP-glucose 6-dehydrogenase activity"/>
    <property type="evidence" value="ECO:0007669"/>
    <property type="project" value="UniProtKB-EC"/>
</dbReference>
<dbReference type="OrthoDB" id="9803238at2"/>
<comment type="catalytic activity">
    <reaction evidence="7">
        <text>UDP-alpha-D-glucose + 2 NAD(+) + H2O = UDP-alpha-D-glucuronate + 2 NADH + 3 H(+)</text>
        <dbReference type="Rhea" id="RHEA:23596"/>
        <dbReference type="ChEBI" id="CHEBI:15377"/>
        <dbReference type="ChEBI" id="CHEBI:15378"/>
        <dbReference type="ChEBI" id="CHEBI:57540"/>
        <dbReference type="ChEBI" id="CHEBI:57945"/>
        <dbReference type="ChEBI" id="CHEBI:58052"/>
        <dbReference type="ChEBI" id="CHEBI:58885"/>
        <dbReference type="EC" id="1.1.1.22"/>
    </reaction>
</comment>
<dbReference type="Gene3D" id="3.40.50.720">
    <property type="entry name" value="NAD(P)-binding Rossmann-like Domain"/>
    <property type="match status" value="2"/>
</dbReference>
<dbReference type="InterPro" id="IPR036220">
    <property type="entry name" value="UDP-Glc/GDP-Man_DH_C_sf"/>
</dbReference>
<evidence type="ECO:0000256" key="10">
    <source>
        <dbReference type="PIRSR" id="PIRSR500133-1"/>
    </source>
</evidence>
<dbReference type="UniPathway" id="UPA00038">
    <property type="reaction ID" value="UER00491"/>
</dbReference>
<keyword evidence="15" id="KW-1185">Reference proteome</keyword>
<evidence type="ECO:0000256" key="2">
    <source>
        <dbReference type="ARBA" id="ARBA00006601"/>
    </source>
</evidence>
<organism evidence="14 15">
    <name type="scientific">Flavobacterium fontis</name>
    <dbReference type="NCBI Taxonomy" id="1124188"/>
    <lineage>
        <taxon>Bacteria</taxon>
        <taxon>Pseudomonadati</taxon>
        <taxon>Bacteroidota</taxon>
        <taxon>Flavobacteriia</taxon>
        <taxon>Flavobacteriales</taxon>
        <taxon>Flavobacteriaceae</taxon>
        <taxon>Flavobacterium</taxon>
    </lineage>
</organism>
<dbReference type="InterPro" id="IPR028356">
    <property type="entry name" value="UDPglc_DH_euk"/>
</dbReference>
<dbReference type="Pfam" id="PF00984">
    <property type="entry name" value="UDPG_MGDP_dh"/>
    <property type="match status" value="1"/>
</dbReference>
<dbReference type="STRING" id="1124188.SAMN05444377_10212"/>
<gene>
    <name evidence="14" type="ORF">SAMN05444377_10212</name>
</gene>
<dbReference type="EC" id="1.1.1.22" evidence="3"/>
<dbReference type="Proteomes" id="UP000184147">
    <property type="component" value="Unassembled WGS sequence"/>
</dbReference>
<evidence type="ECO:0000256" key="12">
    <source>
        <dbReference type="PIRSR" id="PIRSR500133-3"/>
    </source>
</evidence>
<feature type="binding site" evidence="12">
    <location>
        <begin position="132"/>
        <end position="133"/>
    </location>
    <ligand>
        <name>NAD(+)</name>
        <dbReference type="ChEBI" id="CHEBI:57540"/>
    </ligand>
</feature>
<evidence type="ECO:0000256" key="8">
    <source>
        <dbReference type="ARBA" id="ARBA00053241"/>
    </source>
</evidence>
<feature type="binding site" evidence="12">
    <location>
        <begin position="91"/>
        <end position="95"/>
    </location>
    <ligand>
        <name>NAD(+)</name>
        <dbReference type="ChEBI" id="CHEBI:57540"/>
    </ligand>
</feature>
<dbReference type="SUPFAM" id="SSF51735">
    <property type="entry name" value="NAD(P)-binding Rossmann-fold domains"/>
    <property type="match status" value="1"/>
</dbReference>
<feature type="binding site" evidence="11">
    <location>
        <position position="443"/>
    </location>
    <ligand>
        <name>substrate</name>
    </ligand>
</feature>
<feature type="binding site" evidence="12">
    <location>
        <position position="40"/>
    </location>
    <ligand>
        <name>NAD(+)</name>
        <dbReference type="ChEBI" id="CHEBI:57540"/>
    </ligand>
</feature>
<feature type="binding site" evidence="11">
    <location>
        <begin position="221"/>
        <end position="225"/>
    </location>
    <ligand>
        <name>substrate</name>
    </ligand>
</feature>
<dbReference type="GO" id="GO:0006024">
    <property type="term" value="P:glycosaminoglycan biosynthetic process"/>
    <property type="evidence" value="ECO:0007669"/>
    <property type="project" value="TreeGrafter"/>
</dbReference>
<evidence type="ECO:0000256" key="9">
    <source>
        <dbReference type="PIRNR" id="PIRNR000124"/>
    </source>
</evidence>
<dbReference type="Pfam" id="PF03720">
    <property type="entry name" value="UDPG_MGDP_dh_C"/>
    <property type="match status" value="1"/>
</dbReference>
<evidence type="ECO:0000256" key="11">
    <source>
        <dbReference type="PIRSR" id="PIRSR500133-2"/>
    </source>
</evidence>
<dbReference type="RefSeq" id="WP_073361235.1">
    <property type="nucleotide sequence ID" value="NZ_FQVQ01000002.1"/>
</dbReference>
<evidence type="ECO:0000313" key="15">
    <source>
        <dbReference type="Proteomes" id="UP000184147"/>
    </source>
</evidence>
<dbReference type="Gene3D" id="1.20.5.100">
    <property type="entry name" value="Cytochrome c1, transmembrane anchor, C-terminal"/>
    <property type="match status" value="1"/>
</dbReference>
<evidence type="ECO:0000313" key="14">
    <source>
        <dbReference type="EMBL" id="SHE91499.1"/>
    </source>
</evidence>
<comment type="pathway">
    <text evidence="1">Nucleotide-sugar biosynthesis; UDP-alpha-D-glucuronate biosynthesis; UDP-alpha-D-glucuronate from UDP-alpha-D-glucose: step 1/1.</text>
</comment>
<dbReference type="InterPro" id="IPR036291">
    <property type="entry name" value="NAD(P)-bd_dom_sf"/>
</dbReference>
<comment type="function">
    <text evidence="8">Catalyzes the conversion of UDP-glucose into UDP-glucuronate, one of the precursors of teichuronic acid.</text>
</comment>
<dbReference type="FunFam" id="3.40.50.720:FF:000032">
    <property type="entry name" value="UDP-glucose 6-dehydrogenase"/>
    <property type="match status" value="1"/>
</dbReference>
<dbReference type="PIRSF" id="PIRSF500133">
    <property type="entry name" value="UDPglc_DH_euk"/>
    <property type="match status" value="1"/>
</dbReference>
<comment type="similarity">
    <text evidence="2 9">Belongs to the UDP-glucose/GDP-mannose dehydrogenase family.</text>
</comment>
<dbReference type="InterPro" id="IPR014027">
    <property type="entry name" value="UDP-Glc/GDP-Man_DH_C"/>
</dbReference>
<dbReference type="PANTHER" id="PTHR11374:SF3">
    <property type="entry name" value="UDP-GLUCOSE 6-DEHYDROGENASE"/>
    <property type="match status" value="1"/>
</dbReference>
<feature type="active site" description="Nucleophile" evidence="10">
    <location>
        <position position="277"/>
    </location>
</feature>
<dbReference type="SUPFAM" id="SSF48179">
    <property type="entry name" value="6-phosphogluconate dehydrogenase C-terminal domain-like"/>
    <property type="match status" value="1"/>
</dbReference>
<evidence type="ECO:0000259" key="13">
    <source>
        <dbReference type="SMART" id="SM00984"/>
    </source>
</evidence>
<dbReference type="AlphaFoldDB" id="A0A1M4XD45"/>
<dbReference type="InterPro" id="IPR014026">
    <property type="entry name" value="UDP-Glc/GDP-Man_DH_dimer"/>
</dbReference>
<dbReference type="FunFam" id="1.20.5.100:FF:000001">
    <property type="entry name" value="UDP-glucose 6-dehydrogenase"/>
    <property type="match status" value="1"/>
</dbReference>
<dbReference type="InterPro" id="IPR001732">
    <property type="entry name" value="UDP-Glc/GDP-Man_DH_N"/>
</dbReference>
<dbReference type="GO" id="GO:0006065">
    <property type="term" value="P:UDP-glucuronate biosynthetic process"/>
    <property type="evidence" value="ECO:0007669"/>
    <property type="project" value="UniProtKB-UniPathway"/>
</dbReference>